<evidence type="ECO:0000313" key="3">
    <source>
        <dbReference type="Proteomes" id="UP000002734"/>
    </source>
</evidence>
<evidence type="ECO:0000256" key="1">
    <source>
        <dbReference type="SAM" id="Phobius"/>
    </source>
</evidence>
<organism evidence="2 3">
    <name type="scientific">Musicola paradisiaca (strain Ech703)</name>
    <name type="common">Dickeya paradisiaca</name>
    <name type="synonym">Dickeya dadantii</name>
    <dbReference type="NCBI Taxonomy" id="579405"/>
    <lineage>
        <taxon>Bacteria</taxon>
        <taxon>Pseudomonadati</taxon>
        <taxon>Pseudomonadota</taxon>
        <taxon>Gammaproteobacteria</taxon>
        <taxon>Enterobacterales</taxon>
        <taxon>Pectobacteriaceae</taxon>
        <taxon>Musicola</taxon>
    </lineage>
</organism>
<name>C6CB36_MUSP7</name>
<keyword evidence="1" id="KW-1133">Transmembrane helix</keyword>
<evidence type="ECO:0000313" key="2">
    <source>
        <dbReference type="EMBL" id="ACS84736.1"/>
    </source>
</evidence>
<dbReference type="KEGG" id="dda:Dd703_0929"/>
<gene>
    <name evidence="2" type="ordered locus">Dd703_0929</name>
</gene>
<sequence>MNTFDQMLLAQLDVLAPLLCIALAILLCAELIISFRILAYRRLVPIRIQQRTPTQTPEQTPPR</sequence>
<dbReference type="EMBL" id="CP001654">
    <property type="protein sequence ID" value="ACS84736.1"/>
    <property type="molecule type" value="Genomic_DNA"/>
</dbReference>
<keyword evidence="3" id="KW-1185">Reference proteome</keyword>
<reference evidence="2" key="1">
    <citation type="submission" date="2009-06" db="EMBL/GenBank/DDBJ databases">
        <title>Complete sequence of Dickeya dadantii Ech703.</title>
        <authorList>
            <consortium name="US DOE Joint Genome Institute"/>
            <person name="Lucas S."/>
            <person name="Copeland A."/>
            <person name="Lapidus A."/>
            <person name="Glavina del Rio T."/>
            <person name="Dalin E."/>
            <person name="Tice H."/>
            <person name="Bruce D."/>
            <person name="Goodwin L."/>
            <person name="Pitluck S."/>
            <person name="Chertkov O."/>
            <person name="Brettin T."/>
            <person name="Detter J.C."/>
            <person name="Han C."/>
            <person name="Larimer F."/>
            <person name="Land M."/>
            <person name="Hauser L."/>
            <person name="Kyrpides N."/>
            <person name="Mikhailova N."/>
            <person name="Balakrishnan V."/>
            <person name="Glasner J."/>
            <person name="Perna N.T."/>
        </authorList>
    </citation>
    <scope>NUCLEOTIDE SEQUENCE [LARGE SCALE GENOMIC DNA]</scope>
    <source>
        <strain evidence="2">Ech703</strain>
    </source>
</reference>
<proteinExistence type="predicted"/>
<keyword evidence="1" id="KW-0472">Membrane</keyword>
<dbReference type="STRING" id="579405.Dd703_0929"/>
<keyword evidence="1" id="KW-0812">Transmembrane</keyword>
<feature type="transmembrane region" description="Helical" evidence="1">
    <location>
        <begin position="14"/>
        <end position="39"/>
    </location>
</feature>
<accession>C6CB36</accession>
<dbReference type="Proteomes" id="UP000002734">
    <property type="component" value="Chromosome"/>
</dbReference>
<dbReference type="HOGENOM" id="CLU_2878608_0_0_6"/>
<protein>
    <submittedName>
        <fullName evidence="2">Uncharacterized protein</fullName>
    </submittedName>
</protein>
<dbReference type="RefSeq" id="WP_012764554.1">
    <property type="nucleotide sequence ID" value="NC_012880.1"/>
</dbReference>
<dbReference type="AlphaFoldDB" id="C6CB36"/>